<reference evidence="1" key="2">
    <citation type="journal article" date="2022" name="New Phytol.">
        <title>Evolutionary transition to the ectomycorrhizal habit in the genomes of a hyperdiverse lineage of mushroom-forming fungi.</title>
        <authorList>
            <person name="Looney B."/>
            <person name="Miyauchi S."/>
            <person name="Morin E."/>
            <person name="Drula E."/>
            <person name="Courty P.E."/>
            <person name="Kohler A."/>
            <person name="Kuo A."/>
            <person name="LaButti K."/>
            <person name="Pangilinan J."/>
            <person name="Lipzen A."/>
            <person name="Riley R."/>
            <person name="Andreopoulos W."/>
            <person name="He G."/>
            <person name="Johnson J."/>
            <person name="Nolan M."/>
            <person name="Tritt A."/>
            <person name="Barry K.W."/>
            <person name="Grigoriev I.V."/>
            <person name="Nagy L.G."/>
            <person name="Hibbett D."/>
            <person name="Henrissat B."/>
            <person name="Matheny P.B."/>
            <person name="Labbe J."/>
            <person name="Martin F.M."/>
        </authorList>
    </citation>
    <scope>NUCLEOTIDE SEQUENCE</scope>
    <source>
        <strain evidence="1">FP105234-sp</strain>
    </source>
</reference>
<protein>
    <submittedName>
        <fullName evidence="1">Uncharacterized protein</fullName>
    </submittedName>
</protein>
<keyword evidence="2" id="KW-1185">Reference proteome</keyword>
<reference evidence="1" key="1">
    <citation type="submission" date="2021-02" db="EMBL/GenBank/DDBJ databases">
        <authorList>
            <consortium name="DOE Joint Genome Institute"/>
            <person name="Ahrendt S."/>
            <person name="Looney B.P."/>
            <person name="Miyauchi S."/>
            <person name="Morin E."/>
            <person name="Drula E."/>
            <person name="Courty P.E."/>
            <person name="Chicoki N."/>
            <person name="Fauchery L."/>
            <person name="Kohler A."/>
            <person name="Kuo A."/>
            <person name="Labutti K."/>
            <person name="Pangilinan J."/>
            <person name="Lipzen A."/>
            <person name="Riley R."/>
            <person name="Andreopoulos W."/>
            <person name="He G."/>
            <person name="Johnson J."/>
            <person name="Barry K.W."/>
            <person name="Grigoriev I.V."/>
            <person name="Nagy L."/>
            <person name="Hibbett D."/>
            <person name="Henrissat B."/>
            <person name="Matheny P.B."/>
            <person name="Labbe J."/>
            <person name="Martin F."/>
        </authorList>
    </citation>
    <scope>NUCLEOTIDE SEQUENCE</scope>
    <source>
        <strain evidence="1">FP105234-sp</strain>
    </source>
</reference>
<gene>
    <name evidence="1" type="ORF">FA95DRAFT_1351704</name>
</gene>
<evidence type="ECO:0000313" key="1">
    <source>
        <dbReference type="EMBL" id="KAI0046605.1"/>
    </source>
</evidence>
<evidence type="ECO:0000313" key="2">
    <source>
        <dbReference type="Proteomes" id="UP000814033"/>
    </source>
</evidence>
<proteinExistence type="predicted"/>
<accession>A0ACB8RSP9</accession>
<name>A0ACB8RSP9_9AGAM</name>
<dbReference type="Proteomes" id="UP000814033">
    <property type="component" value="Unassembled WGS sequence"/>
</dbReference>
<sequence>MTRDASEWAPGAMRRRTRYYLRRHMASNLRGLGWSHDCLRLGSEALVAGGSQVAKPDRECAVRGGEQRLRTRAACRLDGRMHGLAGRPERKKVRGEMHSDGGEMIRVVTSVTGFVSADFAVRRAQTRTVHVVVGDVLDSATCFAGLLPLRRPAATRRIAALDFLKAS</sequence>
<organism evidence="1 2">
    <name type="scientific">Auriscalpium vulgare</name>
    <dbReference type="NCBI Taxonomy" id="40419"/>
    <lineage>
        <taxon>Eukaryota</taxon>
        <taxon>Fungi</taxon>
        <taxon>Dikarya</taxon>
        <taxon>Basidiomycota</taxon>
        <taxon>Agaricomycotina</taxon>
        <taxon>Agaricomycetes</taxon>
        <taxon>Russulales</taxon>
        <taxon>Auriscalpiaceae</taxon>
        <taxon>Auriscalpium</taxon>
    </lineage>
</organism>
<dbReference type="EMBL" id="MU275921">
    <property type="protein sequence ID" value="KAI0046605.1"/>
    <property type="molecule type" value="Genomic_DNA"/>
</dbReference>
<comment type="caution">
    <text evidence="1">The sequence shown here is derived from an EMBL/GenBank/DDBJ whole genome shotgun (WGS) entry which is preliminary data.</text>
</comment>